<sequence>MHSSCRRRRYSEELDVFDATRYFSGSIDAGAVDLSFSSTRIPSNYMNDYTIKSSDLPAGAALAAEVVPAKEEIIKCFWLPISPAGRLAGFLSSLLHQSPSKKKKKKKEEEEVEDARSSRRRRRRRRISDTEIIAAAVTTAASSSAGSFSGIGFGARKWVLREKEGDVGLLCRREAEERKWEGDHESDSSSDLFELKSFES</sequence>
<evidence type="ECO:0000256" key="1">
    <source>
        <dbReference type="ARBA" id="ARBA00004236"/>
    </source>
</evidence>
<protein>
    <submittedName>
        <fullName evidence="8">Uncharacterized protein</fullName>
    </submittedName>
</protein>
<dbReference type="GO" id="GO:0005886">
    <property type="term" value="C:plasma membrane"/>
    <property type="evidence" value="ECO:0007669"/>
    <property type="project" value="UniProtKB-SubCell"/>
</dbReference>
<evidence type="ECO:0000313" key="9">
    <source>
        <dbReference type="Proteomes" id="UP000236161"/>
    </source>
</evidence>
<keyword evidence="6" id="KW-0927">Auxin signaling pathway</keyword>
<accession>A0A2I0ADR1</accession>
<organism evidence="8 9">
    <name type="scientific">Apostasia shenzhenica</name>
    <dbReference type="NCBI Taxonomy" id="1088818"/>
    <lineage>
        <taxon>Eukaryota</taxon>
        <taxon>Viridiplantae</taxon>
        <taxon>Streptophyta</taxon>
        <taxon>Embryophyta</taxon>
        <taxon>Tracheophyta</taxon>
        <taxon>Spermatophyta</taxon>
        <taxon>Magnoliopsida</taxon>
        <taxon>Liliopsida</taxon>
        <taxon>Asparagales</taxon>
        <taxon>Orchidaceae</taxon>
        <taxon>Apostasioideae</taxon>
        <taxon>Apostasia</taxon>
    </lineage>
</organism>
<evidence type="ECO:0000313" key="8">
    <source>
        <dbReference type="EMBL" id="PKA53684.1"/>
    </source>
</evidence>
<reference evidence="8 9" key="1">
    <citation type="journal article" date="2017" name="Nature">
        <title>The Apostasia genome and the evolution of orchids.</title>
        <authorList>
            <person name="Zhang G.Q."/>
            <person name="Liu K.W."/>
            <person name="Li Z."/>
            <person name="Lohaus R."/>
            <person name="Hsiao Y.Y."/>
            <person name="Niu S.C."/>
            <person name="Wang J.Y."/>
            <person name="Lin Y.C."/>
            <person name="Xu Q."/>
            <person name="Chen L.J."/>
            <person name="Yoshida K."/>
            <person name="Fujiwara S."/>
            <person name="Wang Z.W."/>
            <person name="Zhang Y.Q."/>
            <person name="Mitsuda N."/>
            <person name="Wang M."/>
            <person name="Liu G.H."/>
            <person name="Pecoraro L."/>
            <person name="Huang H.X."/>
            <person name="Xiao X.J."/>
            <person name="Lin M."/>
            <person name="Wu X.Y."/>
            <person name="Wu W.L."/>
            <person name="Chen Y.Y."/>
            <person name="Chang S.B."/>
            <person name="Sakamoto S."/>
            <person name="Ohme-Takagi M."/>
            <person name="Yagi M."/>
            <person name="Zeng S.J."/>
            <person name="Shen C.Y."/>
            <person name="Yeh C.M."/>
            <person name="Luo Y.B."/>
            <person name="Tsai W.C."/>
            <person name="Van de Peer Y."/>
            <person name="Liu Z.J."/>
        </authorList>
    </citation>
    <scope>NUCLEOTIDE SEQUENCE [LARGE SCALE GENOMIC DNA]</scope>
    <source>
        <strain evidence="9">cv. Shenzhen</strain>
        <tissue evidence="8">Stem</tissue>
    </source>
</reference>
<keyword evidence="4" id="KW-1003">Cell membrane</keyword>
<evidence type="ECO:0000256" key="6">
    <source>
        <dbReference type="ARBA" id="ARBA00023294"/>
    </source>
</evidence>
<evidence type="ECO:0000256" key="4">
    <source>
        <dbReference type="ARBA" id="ARBA00022475"/>
    </source>
</evidence>
<proteinExistence type="inferred from homology"/>
<dbReference type="AlphaFoldDB" id="A0A2I0ADR1"/>
<feature type="region of interest" description="Disordered" evidence="7">
    <location>
        <begin position="177"/>
        <end position="200"/>
    </location>
</feature>
<name>A0A2I0ADR1_9ASPA</name>
<evidence type="ECO:0000256" key="5">
    <source>
        <dbReference type="ARBA" id="ARBA00023136"/>
    </source>
</evidence>
<dbReference type="InterPro" id="IPR039621">
    <property type="entry name" value="BG1-like"/>
</dbReference>
<gene>
    <name evidence="8" type="ORF">AXF42_Ash009180</name>
</gene>
<evidence type="ECO:0000256" key="7">
    <source>
        <dbReference type="SAM" id="MobiDB-lite"/>
    </source>
</evidence>
<dbReference type="PANTHER" id="PTHR33541:SF11">
    <property type="entry name" value="PROTEIN BIG GRAIN 1-LIKE E"/>
    <property type="match status" value="1"/>
</dbReference>
<comment type="similarity">
    <text evidence="2">Belongs to the BIG GRAIN 1 (BG1) plant protein family.</text>
</comment>
<keyword evidence="5" id="KW-0472">Membrane</keyword>
<keyword evidence="3" id="KW-0813">Transport</keyword>
<comment type="subcellular location">
    <subcellularLocation>
        <location evidence="1">Cell membrane</location>
    </subcellularLocation>
</comment>
<feature type="region of interest" description="Disordered" evidence="7">
    <location>
        <begin position="98"/>
        <end position="125"/>
    </location>
</feature>
<keyword evidence="9" id="KW-1185">Reference proteome</keyword>
<dbReference type="PANTHER" id="PTHR33541">
    <property type="entry name" value="PROTEIN BIG GRAIN 1-LIKE A-RELATED"/>
    <property type="match status" value="1"/>
</dbReference>
<evidence type="ECO:0000256" key="2">
    <source>
        <dbReference type="ARBA" id="ARBA00010067"/>
    </source>
</evidence>
<dbReference type="OrthoDB" id="1871242at2759"/>
<dbReference type="Proteomes" id="UP000236161">
    <property type="component" value="Unassembled WGS sequence"/>
</dbReference>
<dbReference type="EMBL" id="KZ451993">
    <property type="protein sequence ID" value="PKA53684.1"/>
    <property type="molecule type" value="Genomic_DNA"/>
</dbReference>
<evidence type="ECO:0000256" key="3">
    <source>
        <dbReference type="ARBA" id="ARBA00022448"/>
    </source>
</evidence>
<dbReference type="GO" id="GO:0009734">
    <property type="term" value="P:auxin-activated signaling pathway"/>
    <property type="evidence" value="ECO:0007669"/>
    <property type="project" value="UniProtKB-KW"/>
</dbReference>